<evidence type="ECO:0000313" key="2">
    <source>
        <dbReference type="Proteomes" id="UP001199525"/>
    </source>
</evidence>
<protein>
    <submittedName>
        <fullName evidence="1">Uncharacterized protein</fullName>
    </submittedName>
</protein>
<dbReference type="EMBL" id="JAIVFQ010000012">
    <property type="protein sequence ID" value="MCC5599837.1"/>
    <property type="molecule type" value="Genomic_DNA"/>
</dbReference>
<keyword evidence="2" id="KW-1185">Reference proteome</keyword>
<organism evidence="1 2">
    <name type="scientific">Nostoc favosum CHAB5714</name>
    <dbReference type="NCBI Taxonomy" id="2780399"/>
    <lineage>
        <taxon>Bacteria</taxon>
        <taxon>Bacillati</taxon>
        <taxon>Cyanobacteriota</taxon>
        <taxon>Cyanophyceae</taxon>
        <taxon>Nostocales</taxon>
        <taxon>Nostocaceae</taxon>
        <taxon>Nostoc</taxon>
        <taxon>Nostoc favosum</taxon>
    </lineage>
</organism>
<accession>A0ABS8I725</accession>
<comment type="caution">
    <text evidence="1">The sequence shown here is derived from an EMBL/GenBank/DDBJ whole genome shotgun (WGS) entry which is preliminary data.</text>
</comment>
<sequence length="206" mass="24386">MGKKRKNTEVGCWLFLDCEIVTGKPPEKCPNYKSCKHNALHSQNRWCFLPCQMWLPEMDQLYKVPTLEVLAWIPTEAKKAGYGTAIDICYSYKDSCLTIGKDEYGFSLDIHEEARAFGFAEAETIPYKYWRLRECDKLEVNYDSRRLRELGWYVPVFLPYRFKHDLDTSKVFLEVDFNHTLSEYKEAITCGWYPPCRWYPRNINNS</sequence>
<dbReference type="Proteomes" id="UP001199525">
    <property type="component" value="Unassembled WGS sequence"/>
</dbReference>
<dbReference type="RefSeq" id="WP_229484654.1">
    <property type="nucleotide sequence ID" value="NZ_JAIVFQ010000012.1"/>
</dbReference>
<proteinExistence type="predicted"/>
<reference evidence="1 2" key="1">
    <citation type="journal article" date="2021" name="Microorganisms">
        <title>Genome Evolution of Filamentous Cyanobacterium Nostoc Species: From Facultative Symbiosis to Free Living.</title>
        <authorList>
            <person name="Huo D."/>
            <person name="Li H."/>
            <person name="Cai F."/>
            <person name="Guo X."/>
            <person name="Qiao Z."/>
            <person name="Wang W."/>
            <person name="Yu G."/>
            <person name="Li R."/>
        </authorList>
    </citation>
    <scope>NUCLEOTIDE SEQUENCE [LARGE SCALE GENOMIC DNA]</scope>
    <source>
        <strain evidence="1 2">CHAB 5714</strain>
    </source>
</reference>
<evidence type="ECO:0000313" key="1">
    <source>
        <dbReference type="EMBL" id="MCC5599837.1"/>
    </source>
</evidence>
<gene>
    <name evidence="1" type="ORF">LC586_11490</name>
</gene>
<name>A0ABS8I725_9NOSO</name>